<dbReference type="InterPro" id="IPR020624">
    <property type="entry name" value="Schiff_base-form_aldolases_CS"/>
</dbReference>
<dbReference type="PRINTS" id="PR00146">
    <property type="entry name" value="DHPICSNTHASE"/>
</dbReference>
<dbReference type="Gene3D" id="3.20.20.70">
    <property type="entry name" value="Aldolase class I"/>
    <property type="match status" value="1"/>
</dbReference>
<dbReference type="GO" id="GO:0044281">
    <property type="term" value="P:small molecule metabolic process"/>
    <property type="evidence" value="ECO:0007669"/>
    <property type="project" value="UniProtKB-ARBA"/>
</dbReference>
<dbReference type="CDD" id="cd00408">
    <property type="entry name" value="DHDPS-like"/>
    <property type="match status" value="1"/>
</dbReference>
<dbReference type="PANTHER" id="PTHR12128:SF66">
    <property type="entry name" value="4-HYDROXY-2-OXOGLUTARATE ALDOLASE, MITOCHONDRIAL"/>
    <property type="match status" value="1"/>
</dbReference>
<evidence type="ECO:0000256" key="4">
    <source>
        <dbReference type="PIRNR" id="PIRNR001365"/>
    </source>
</evidence>
<evidence type="ECO:0000256" key="6">
    <source>
        <dbReference type="PIRSR" id="PIRSR001365-2"/>
    </source>
</evidence>
<dbReference type="PANTHER" id="PTHR12128">
    <property type="entry name" value="DIHYDRODIPICOLINATE SYNTHASE"/>
    <property type="match status" value="1"/>
</dbReference>
<protein>
    <submittedName>
        <fullName evidence="7">Dihydrodipicolinate synthase family protein</fullName>
    </submittedName>
</protein>
<dbReference type="Proteomes" id="UP000526501">
    <property type="component" value="Unassembled WGS sequence"/>
</dbReference>
<dbReference type="RefSeq" id="WP_185661891.1">
    <property type="nucleotide sequence ID" value="NZ_CAWPOO010000013.1"/>
</dbReference>
<dbReference type="InterPro" id="IPR013785">
    <property type="entry name" value="Aldolase_TIM"/>
</dbReference>
<reference evidence="7 8" key="1">
    <citation type="submission" date="2020-07" db="EMBL/GenBank/DDBJ databases">
        <authorList>
            <person name="Feng X."/>
        </authorList>
    </citation>
    <scope>NUCLEOTIDE SEQUENCE [LARGE SCALE GENOMIC DNA]</scope>
    <source>
        <strain evidence="7 8">JCM23202</strain>
    </source>
</reference>
<dbReference type="EMBL" id="JACHVC010000013">
    <property type="protein sequence ID" value="MBC2608034.1"/>
    <property type="molecule type" value="Genomic_DNA"/>
</dbReference>
<feature type="binding site" evidence="6">
    <location>
        <position position="50"/>
    </location>
    <ligand>
        <name>pyruvate</name>
        <dbReference type="ChEBI" id="CHEBI:15361"/>
    </ligand>
</feature>
<sequence length="308" mass="33217">MKTELPKEGVLAALCLPVDPNGRLLEDALAAHLQWLQAKGVHGVLALGSTGEFPLMTLDERKETLDTVLRLANGLPVIANISDINPRTVEVLGKHAKTIGLPGVAVMPPSFYPVGPQEQLSFFQRVAAAADLPVMLYNFPELTGNRIAPETVAAFADSAPMFGIKQSGKEFEYHKELVAIGEAKGFSVYSGADTRLPEAFGLGVKAAIGGLVNFIPEYMLAIHAHCRKGEVCDVELLAQRMREIGAKIDRLTFPVNVGMGMAARGLEPGCSRTNVSQTFRDEFAVVTQELRELFDSWNLESAASEAVS</sequence>
<dbReference type="InterPro" id="IPR002220">
    <property type="entry name" value="DapA-like"/>
</dbReference>
<dbReference type="SMART" id="SM01130">
    <property type="entry name" value="DHDPS"/>
    <property type="match status" value="1"/>
</dbReference>
<keyword evidence="2 4" id="KW-0456">Lyase</keyword>
<evidence type="ECO:0000256" key="2">
    <source>
        <dbReference type="ARBA" id="ARBA00023239"/>
    </source>
</evidence>
<keyword evidence="3" id="KW-0704">Schiff base</keyword>
<feature type="binding site" evidence="6">
    <location>
        <position position="208"/>
    </location>
    <ligand>
        <name>pyruvate</name>
        <dbReference type="ChEBI" id="CHEBI:15361"/>
    </ligand>
</feature>
<gene>
    <name evidence="7" type="ORF">H5P27_18415</name>
</gene>
<feature type="active site" description="Proton donor/acceptor" evidence="5">
    <location>
        <position position="137"/>
    </location>
</feature>
<comment type="similarity">
    <text evidence="1 4">Belongs to the DapA family.</text>
</comment>
<dbReference type="PIRSF" id="PIRSF001365">
    <property type="entry name" value="DHDPS"/>
    <property type="match status" value="1"/>
</dbReference>
<dbReference type="InterPro" id="IPR020625">
    <property type="entry name" value="Schiff_base-form_aldolases_AS"/>
</dbReference>
<name>A0A7X1B9W4_9BACT</name>
<dbReference type="PROSITE" id="PS00665">
    <property type="entry name" value="DHDPS_1"/>
    <property type="match status" value="1"/>
</dbReference>
<evidence type="ECO:0000313" key="7">
    <source>
        <dbReference type="EMBL" id="MBC2608034.1"/>
    </source>
</evidence>
<comment type="caution">
    <text evidence="7">The sequence shown here is derived from an EMBL/GenBank/DDBJ whole genome shotgun (WGS) entry which is preliminary data.</text>
</comment>
<accession>A0A7X1B9W4</accession>
<evidence type="ECO:0000313" key="8">
    <source>
        <dbReference type="Proteomes" id="UP000526501"/>
    </source>
</evidence>
<keyword evidence="8" id="KW-1185">Reference proteome</keyword>
<proteinExistence type="inferred from homology"/>
<evidence type="ECO:0000256" key="1">
    <source>
        <dbReference type="ARBA" id="ARBA00007592"/>
    </source>
</evidence>
<dbReference type="PROSITE" id="PS00666">
    <property type="entry name" value="DHDPS_2"/>
    <property type="match status" value="1"/>
</dbReference>
<evidence type="ECO:0000256" key="5">
    <source>
        <dbReference type="PIRSR" id="PIRSR001365-1"/>
    </source>
</evidence>
<evidence type="ECO:0000256" key="3">
    <source>
        <dbReference type="ARBA" id="ARBA00023270"/>
    </source>
</evidence>
<dbReference type="GO" id="GO:0008840">
    <property type="term" value="F:4-hydroxy-tetrahydrodipicolinate synthase activity"/>
    <property type="evidence" value="ECO:0007669"/>
    <property type="project" value="TreeGrafter"/>
</dbReference>
<dbReference type="SUPFAM" id="SSF51569">
    <property type="entry name" value="Aldolase"/>
    <property type="match status" value="1"/>
</dbReference>
<feature type="active site" description="Schiff-base intermediate with substrate" evidence="5">
    <location>
        <position position="165"/>
    </location>
</feature>
<dbReference type="AlphaFoldDB" id="A0A7X1B9W4"/>
<organism evidence="7 8">
    <name type="scientific">Pelagicoccus albus</name>
    <dbReference type="NCBI Taxonomy" id="415222"/>
    <lineage>
        <taxon>Bacteria</taxon>
        <taxon>Pseudomonadati</taxon>
        <taxon>Verrucomicrobiota</taxon>
        <taxon>Opitutia</taxon>
        <taxon>Puniceicoccales</taxon>
        <taxon>Pelagicoccaceae</taxon>
        <taxon>Pelagicoccus</taxon>
    </lineage>
</organism>
<dbReference type="Pfam" id="PF00701">
    <property type="entry name" value="DHDPS"/>
    <property type="match status" value="1"/>
</dbReference>